<reference evidence="4 5" key="1">
    <citation type="journal article" date="2007" name="Nature">
        <title>Genome of the marsupial Monodelphis domestica reveals innovation in non-coding sequences.</title>
        <authorList>
            <person name="Mikkelsen T.S."/>
            <person name="Wakefield M.J."/>
            <person name="Aken B."/>
            <person name="Amemiya C.T."/>
            <person name="Chang J.L."/>
            <person name="Duke S."/>
            <person name="Garber M."/>
            <person name="Gentles A.J."/>
            <person name="Goodstadt L."/>
            <person name="Heger A."/>
            <person name="Jurka J."/>
            <person name="Kamal M."/>
            <person name="Mauceli E."/>
            <person name="Searle S.M."/>
            <person name="Sharpe T."/>
            <person name="Baker M.L."/>
            <person name="Batzer M.A."/>
            <person name="Benos P.V."/>
            <person name="Belov K."/>
            <person name="Clamp M."/>
            <person name="Cook A."/>
            <person name="Cuff J."/>
            <person name="Das R."/>
            <person name="Davidow L."/>
            <person name="Deakin J.E."/>
            <person name="Fazzari M.J."/>
            <person name="Glass J.L."/>
            <person name="Grabherr M."/>
            <person name="Greally J.M."/>
            <person name="Gu W."/>
            <person name="Hore T.A."/>
            <person name="Huttley G.A."/>
            <person name="Kleber M."/>
            <person name="Jirtle R.L."/>
            <person name="Koina E."/>
            <person name="Lee J.T."/>
            <person name="Mahony S."/>
            <person name="Marra M.A."/>
            <person name="Miller R.D."/>
            <person name="Nicholls R.D."/>
            <person name="Oda M."/>
            <person name="Papenfuss A.T."/>
            <person name="Parra Z.E."/>
            <person name="Pollock D.D."/>
            <person name="Ray D.A."/>
            <person name="Schein J.E."/>
            <person name="Speed T.P."/>
            <person name="Thompson K."/>
            <person name="VandeBerg J.L."/>
            <person name="Wade C.M."/>
            <person name="Walker J.A."/>
            <person name="Waters P.D."/>
            <person name="Webber C."/>
            <person name="Weidman J.R."/>
            <person name="Xie X."/>
            <person name="Zody M.C."/>
            <person name="Baldwin J."/>
            <person name="Abdouelleil A."/>
            <person name="Abdulkadir J."/>
            <person name="Abebe A."/>
            <person name="Abera B."/>
            <person name="Abreu J."/>
            <person name="Acer S.C."/>
            <person name="Aftuck L."/>
            <person name="Alexander A."/>
            <person name="An P."/>
            <person name="Anderson E."/>
            <person name="Anderson S."/>
            <person name="Arachi H."/>
            <person name="Azer M."/>
            <person name="Bachantsang P."/>
            <person name="Barry A."/>
            <person name="Bayul T."/>
            <person name="Berlin A."/>
            <person name="Bessette D."/>
            <person name="Bloom T."/>
            <person name="Bloom T."/>
            <person name="Boguslavskiy L."/>
            <person name="Bonnet C."/>
            <person name="Boukhgalter B."/>
            <person name="Bourzgui I."/>
            <person name="Brown A."/>
            <person name="Cahill P."/>
            <person name="Channer S."/>
            <person name="Cheshatsang Y."/>
            <person name="Chuda L."/>
            <person name="Citroen M."/>
            <person name="Collymore A."/>
            <person name="Cooke P."/>
            <person name="Costello M."/>
            <person name="D'Aco K."/>
            <person name="Daza R."/>
            <person name="De Haan G."/>
            <person name="DeGray S."/>
            <person name="DeMaso C."/>
            <person name="Dhargay N."/>
            <person name="Dooley K."/>
            <person name="Dooley E."/>
            <person name="Doricent M."/>
            <person name="Dorje P."/>
            <person name="Dorjee K."/>
            <person name="Dupes A."/>
            <person name="Elong R."/>
            <person name="Falk J."/>
            <person name="Farina A."/>
            <person name="Faro S."/>
            <person name="Ferguson D."/>
            <person name="Fisher S."/>
            <person name="Foley C.D."/>
            <person name="Franke A."/>
            <person name="Friedrich D."/>
            <person name="Gadbois L."/>
            <person name="Gearin G."/>
            <person name="Gearin C.R."/>
            <person name="Giannoukos G."/>
            <person name="Goode T."/>
            <person name="Graham J."/>
            <person name="Grandbois E."/>
            <person name="Grewal S."/>
            <person name="Gyaltsen K."/>
            <person name="Hafez N."/>
            <person name="Hagos B."/>
            <person name="Hall J."/>
            <person name="Henson C."/>
            <person name="Hollinger A."/>
            <person name="Honan T."/>
            <person name="Huard M.D."/>
            <person name="Hughes L."/>
            <person name="Hurhula B."/>
            <person name="Husby M.E."/>
            <person name="Kamat A."/>
            <person name="Kanga B."/>
            <person name="Kashin S."/>
            <person name="Khazanovich D."/>
            <person name="Kisner P."/>
            <person name="Lance K."/>
            <person name="Lara M."/>
            <person name="Lee W."/>
            <person name="Lennon N."/>
            <person name="Letendre F."/>
            <person name="LeVine R."/>
            <person name="Lipovsky A."/>
            <person name="Liu X."/>
            <person name="Liu J."/>
            <person name="Liu S."/>
            <person name="Lokyitsang T."/>
            <person name="Lokyitsang Y."/>
            <person name="Lubonja R."/>
            <person name="Lui A."/>
            <person name="MacDonald P."/>
            <person name="Magnisalis V."/>
            <person name="Maru K."/>
            <person name="Matthews C."/>
            <person name="McCusker W."/>
            <person name="McDonough S."/>
            <person name="Mehta T."/>
            <person name="Meldrim J."/>
            <person name="Meneus L."/>
            <person name="Mihai O."/>
            <person name="Mihalev A."/>
            <person name="Mihova T."/>
            <person name="Mittelman R."/>
            <person name="Mlenga V."/>
            <person name="Montmayeur A."/>
            <person name="Mulrain L."/>
            <person name="Navidi A."/>
            <person name="Naylor J."/>
            <person name="Negash T."/>
            <person name="Nguyen T."/>
            <person name="Nguyen N."/>
            <person name="Nicol R."/>
            <person name="Norbu C."/>
            <person name="Norbu N."/>
            <person name="Novod N."/>
            <person name="O'Neill B."/>
            <person name="Osman S."/>
            <person name="Markiewicz E."/>
            <person name="Oyono O.L."/>
            <person name="Patti C."/>
            <person name="Phunkhang P."/>
            <person name="Pierre F."/>
            <person name="Priest M."/>
            <person name="Raghuraman S."/>
            <person name="Rege F."/>
            <person name="Reyes R."/>
            <person name="Rise C."/>
            <person name="Rogov P."/>
            <person name="Ross K."/>
            <person name="Ryan E."/>
            <person name="Settipalli S."/>
            <person name="Shea T."/>
            <person name="Sherpa N."/>
            <person name="Shi L."/>
            <person name="Shih D."/>
            <person name="Sparrow T."/>
            <person name="Spaulding J."/>
            <person name="Stalker J."/>
            <person name="Stange-Thomann N."/>
            <person name="Stavropoulos S."/>
            <person name="Stone C."/>
            <person name="Strader C."/>
            <person name="Tesfaye S."/>
            <person name="Thomson T."/>
            <person name="Thoulutsang Y."/>
            <person name="Thoulutsang D."/>
            <person name="Topham K."/>
            <person name="Topping I."/>
            <person name="Tsamla T."/>
            <person name="Vassiliev H."/>
            <person name="Vo A."/>
            <person name="Wangchuk T."/>
            <person name="Wangdi T."/>
            <person name="Weiand M."/>
            <person name="Wilkinson J."/>
            <person name="Wilson A."/>
            <person name="Yadav S."/>
            <person name="Young G."/>
            <person name="Yu Q."/>
            <person name="Zembek L."/>
            <person name="Zhong D."/>
            <person name="Zimmer A."/>
            <person name="Zwirko Z."/>
            <person name="Jaffe D.B."/>
            <person name="Alvarez P."/>
            <person name="Brockman W."/>
            <person name="Butler J."/>
            <person name="Chin C."/>
            <person name="Gnerre S."/>
            <person name="MacCallum I."/>
            <person name="Graves J.A."/>
            <person name="Ponting C.P."/>
            <person name="Breen M."/>
            <person name="Samollow P.B."/>
            <person name="Lander E.S."/>
            <person name="Lindblad-Toh K."/>
        </authorList>
    </citation>
    <scope>NUCLEOTIDE SEQUENCE [LARGE SCALE GENOMIC DNA]</scope>
</reference>
<keyword evidence="1" id="KW-0677">Repeat</keyword>
<dbReference type="OMA" id="HHLVRNF"/>
<dbReference type="InterPro" id="IPR011989">
    <property type="entry name" value="ARM-like"/>
</dbReference>
<feature type="compositionally biased region" description="Low complexity" evidence="3">
    <location>
        <begin position="23"/>
        <end position="36"/>
    </location>
</feature>
<dbReference type="HOGENOM" id="CLU_029199_1_0_1"/>
<dbReference type="Gene3D" id="1.25.10.10">
    <property type="entry name" value="Leucine-rich Repeat Variant"/>
    <property type="match status" value="3"/>
</dbReference>
<dbReference type="GO" id="GO:0000480">
    <property type="term" value="P:endonucleolytic cleavage in 5'-ETS of tricistronic rRNA transcript (SSU-rRNA, 5.8S rRNA, LSU-rRNA)"/>
    <property type="evidence" value="ECO:0000318"/>
    <property type="project" value="GO_Central"/>
</dbReference>
<evidence type="ECO:0000256" key="2">
    <source>
        <dbReference type="PROSITE-ProRule" id="PRU00317"/>
    </source>
</evidence>
<dbReference type="GO" id="GO:0000472">
    <property type="term" value="P:endonucleolytic cleavage to generate mature 5'-end of SSU-rRNA from (SSU-rRNA, 5.8S rRNA, LSU-rRNA)"/>
    <property type="evidence" value="ECO:0000318"/>
    <property type="project" value="GO_Central"/>
</dbReference>
<dbReference type="GO" id="GO:0000056">
    <property type="term" value="P:ribosomal small subunit export from nucleus"/>
    <property type="evidence" value="ECO:0000318"/>
    <property type="project" value="GO_Central"/>
</dbReference>
<dbReference type="FunCoup" id="F6PLI3">
    <property type="interactions" value="1424"/>
</dbReference>
<accession>F6PLI3</accession>
<protein>
    <submittedName>
        <fullName evidence="4">NOP9 nucleolar protein</fullName>
    </submittedName>
</protein>
<dbReference type="Pfam" id="PF22493">
    <property type="entry name" value="PUF_NOP9"/>
    <property type="match status" value="1"/>
</dbReference>
<dbReference type="KEGG" id="mdo:100030845"/>
<dbReference type="SMART" id="SM00025">
    <property type="entry name" value="Pumilio"/>
    <property type="match status" value="8"/>
</dbReference>
<dbReference type="OrthoDB" id="9987665at2759"/>
<dbReference type="ExpressionAtlas" id="F6PLI3">
    <property type="expression patterns" value="baseline"/>
</dbReference>
<dbReference type="GO" id="GO:0003723">
    <property type="term" value="F:RNA binding"/>
    <property type="evidence" value="ECO:0000318"/>
    <property type="project" value="GO_Central"/>
</dbReference>
<dbReference type="GO" id="GO:0005730">
    <property type="term" value="C:nucleolus"/>
    <property type="evidence" value="ECO:0000318"/>
    <property type="project" value="GO_Central"/>
</dbReference>
<dbReference type="PROSITE" id="PS50302">
    <property type="entry name" value="PUM"/>
    <property type="match status" value="1"/>
</dbReference>
<gene>
    <name evidence="4" type="primary">NOP9</name>
</gene>
<evidence type="ECO:0000256" key="3">
    <source>
        <dbReference type="SAM" id="MobiDB-lite"/>
    </source>
</evidence>
<feature type="region of interest" description="Disordered" evidence="3">
    <location>
        <begin position="1"/>
        <end position="47"/>
    </location>
</feature>
<dbReference type="InterPro" id="IPR016024">
    <property type="entry name" value="ARM-type_fold"/>
</dbReference>
<organism evidence="4 5">
    <name type="scientific">Monodelphis domestica</name>
    <name type="common">Gray short-tailed opossum</name>
    <dbReference type="NCBI Taxonomy" id="13616"/>
    <lineage>
        <taxon>Eukaryota</taxon>
        <taxon>Metazoa</taxon>
        <taxon>Chordata</taxon>
        <taxon>Craniata</taxon>
        <taxon>Vertebrata</taxon>
        <taxon>Euteleostomi</taxon>
        <taxon>Mammalia</taxon>
        <taxon>Metatheria</taxon>
        <taxon>Didelphimorphia</taxon>
        <taxon>Didelphidae</taxon>
        <taxon>Monodelphis</taxon>
    </lineage>
</organism>
<dbReference type="STRING" id="13616.ENSMODP00000003744"/>
<dbReference type="Bgee" id="ENSMODG00000003072">
    <property type="expression patterns" value="Expressed in hindlimb bud and 19 other cell types or tissues"/>
</dbReference>
<evidence type="ECO:0000256" key="1">
    <source>
        <dbReference type="ARBA" id="ARBA00022737"/>
    </source>
</evidence>
<dbReference type="GO" id="GO:0030688">
    <property type="term" value="C:preribosome, small subunit precursor"/>
    <property type="evidence" value="ECO:0000318"/>
    <property type="project" value="GO_Central"/>
</dbReference>
<dbReference type="GeneID" id="100030845"/>
<dbReference type="InParanoid" id="F6PLI3"/>
<dbReference type="Ensembl" id="ENSMODT00000003828.1">
    <property type="protein sequence ID" value="ENSMODP00000003744.1"/>
    <property type="gene ID" value="ENSMODG00000003072.2"/>
</dbReference>
<dbReference type="GO" id="GO:0000447">
    <property type="term" value="P:endonucleolytic cleavage in ITS1 to separate SSU-rRNA from 5.8S rRNA and LSU-rRNA from tricistronic rRNA transcript (SSU-rRNA, 5.8S rRNA, LSU-rRNA)"/>
    <property type="evidence" value="ECO:0000318"/>
    <property type="project" value="GO_Central"/>
</dbReference>
<sequence>MGVRPQFPQKPGRRRPGGGGRGQARSAQGPDSHSSPAPDPHPRPAPETLTYFRRALEALKEAPETGEERELLIQNVLKELETQAVALATDRMGSEMLQELLTSSPPGPLSRLFAALLPHLRSVACHRSGAHVLQSVLLQLHRFSGALAKKEDGDPETLEELVLKLASEVRDALVLYSGDTHGSFVVRTLLQVLGGTILESEIARPRGPQTLDKQRPTAREWKPTSFEVPSAFLNCLQELSSCFLKDISVFITDKVSSFCLQVALQVLHRKLPKACTCLCDSVIKYLSTRNSAADGSPLLLFLRDQTSSRLLEQVFLVSEPPQLQSLFEEHFQGQLQTLASHPIANFPLQRLLDAITTPELLSQVFEELSPALEAVLAQGHPGVVIALVGACRRVGTHQAQILQLLLEAFHCAEPPSRQVACVPLFGTLTAYEVYYGLELEEDVPSEHKMEIATARPLGDVTVPGSLLLQHLLHFSNLSPVLRSLTSMEGPQLLALAQSPAGSHVLDAVLTSSTVTKKQRRRILQPLKGHYVALACSRHGSRVLDAIWNGATLGTRKEIAAELGEQDQELMRDPFGHHVARNVGLSTFLKRRGDWEQQQGAVAKRRKALSTILGD</sequence>
<dbReference type="GeneTree" id="ENSGT00390000004964"/>
<dbReference type="eggNOG" id="KOG2188">
    <property type="taxonomic scope" value="Eukaryota"/>
</dbReference>
<dbReference type="AlphaFoldDB" id="F6PLI3"/>
<dbReference type="PANTHER" id="PTHR13102:SF0">
    <property type="entry name" value="NUCLEOLAR PROTEIN 9"/>
    <property type="match status" value="1"/>
</dbReference>
<feature type="repeat" description="Pumilio" evidence="2">
    <location>
        <begin position="79"/>
        <end position="114"/>
    </location>
</feature>
<dbReference type="Proteomes" id="UP000002280">
    <property type="component" value="Chromosome 1"/>
</dbReference>
<proteinExistence type="predicted"/>
<dbReference type="PANTHER" id="PTHR13102">
    <property type="entry name" value="NUCLEOLAR PROTEIN 9"/>
    <property type="match status" value="1"/>
</dbReference>
<evidence type="ECO:0000313" key="4">
    <source>
        <dbReference type="Ensembl" id="ENSMODP00000003744.1"/>
    </source>
</evidence>
<name>F6PLI3_MONDO</name>
<dbReference type="InterPro" id="IPR001313">
    <property type="entry name" value="Pumilio_RNA-bd_rpt"/>
</dbReference>
<reference evidence="4" key="2">
    <citation type="submission" date="2025-08" db="UniProtKB">
        <authorList>
            <consortium name="Ensembl"/>
        </authorList>
    </citation>
    <scope>IDENTIFICATION</scope>
</reference>
<reference evidence="4" key="3">
    <citation type="submission" date="2025-09" db="UniProtKB">
        <authorList>
            <consortium name="Ensembl"/>
        </authorList>
    </citation>
    <scope>IDENTIFICATION</scope>
</reference>
<dbReference type="CTD" id="161424"/>
<dbReference type="SUPFAM" id="SSF48371">
    <property type="entry name" value="ARM repeat"/>
    <property type="match status" value="2"/>
</dbReference>
<keyword evidence="5" id="KW-1185">Reference proteome</keyword>
<dbReference type="InterPro" id="IPR040000">
    <property type="entry name" value="NOP9"/>
</dbReference>
<dbReference type="GO" id="GO:0030686">
    <property type="term" value="C:90S preribosome"/>
    <property type="evidence" value="ECO:0000318"/>
    <property type="project" value="GO_Central"/>
</dbReference>
<feature type="compositionally biased region" description="Low complexity" evidence="3">
    <location>
        <begin position="1"/>
        <end position="10"/>
    </location>
</feature>
<evidence type="ECO:0000313" key="5">
    <source>
        <dbReference type="Proteomes" id="UP000002280"/>
    </source>
</evidence>